<evidence type="ECO:0000313" key="9">
    <source>
        <dbReference type="EMBL" id="AAK80472.1"/>
    </source>
</evidence>
<dbReference type="Pfam" id="PF03413">
    <property type="entry name" value="PepSY"/>
    <property type="match status" value="1"/>
</dbReference>
<gene>
    <name evidence="9" type="ordered locus">CA_C2518</name>
</gene>
<dbReference type="Proteomes" id="UP000000814">
    <property type="component" value="Chromosome"/>
</dbReference>
<dbReference type="Gene3D" id="3.10.450.490">
    <property type="match status" value="1"/>
</dbReference>
<dbReference type="Pfam" id="PF07504">
    <property type="entry name" value="FTP"/>
    <property type="match status" value="1"/>
</dbReference>
<keyword evidence="10" id="KW-1185">Reference proteome</keyword>
<dbReference type="STRING" id="272562.CA_C2518"/>
<evidence type="ECO:0000256" key="2">
    <source>
        <dbReference type="ARBA" id="ARBA00022723"/>
    </source>
</evidence>
<dbReference type="OrthoDB" id="2380710at2"/>
<dbReference type="InterPro" id="IPR050728">
    <property type="entry name" value="Zinc_Metalloprotease_M4"/>
</dbReference>
<keyword evidence="6" id="KW-0732">Signal</keyword>
<evidence type="ECO:0000313" key="10">
    <source>
        <dbReference type="Proteomes" id="UP000000814"/>
    </source>
</evidence>
<dbReference type="KEGG" id="cac:CA_C2518"/>
<evidence type="ECO:0000256" key="6">
    <source>
        <dbReference type="SAM" id="SignalP"/>
    </source>
</evidence>
<feature type="domain" description="PepSY" evidence="7">
    <location>
        <begin position="154"/>
        <end position="221"/>
    </location>
</feature>
<evidence type="ECO:0000256" key="3">
    <source>
        <dbReference type="ARBA" id="ARBA00022801"/>
    </source>
</evidence>
<evidence type="ECO:0000256" key="1">
    <source>
        <dbReference type="ARBA" id="ARBA00022670"/>
    </source>
</evidence>
<dbReference type="InterPro" id="IPR025711">
    <property type="entry name" value="PepSY"/>
</dbReference>
<dbReference type="RefSeq" id="WP_010965813.1">
    <property type="nucleotide sequence ID" value="NC_003030.1"/>
</dbReference>
<sequence>MKCKLLSTILTTIILSTLGSFNNVLASQMSTTDKNFSFRKKTKVPYQDEKSKIFFKGSLSGKLQINDKSILDYLEKNKSMFLNVNYKSNFKILSINKDELGLTRVKAIQTLNNIPIRGSEIILHLDKNGVVKNIIGSVNKYYKKPLSLENTHDISPNYAISIAEKQFNYKTLLEKPKAEKQVIIKNATAILVYSVNIHYTDPHIANWEVLVDAKNGSVIKILDKIRYNDDIISKGTAFN</sequence>
<name>Q97G51_CLOAB</name>
<dbReference type="HOGENOM" id="CLU_101294_0_0_9"/>
<feature type="domain" description="FTP" evidence="8">
    <location>
        <begin position="89"/>
        <end position="138"/>
    </location>
</feature>
<reference evidence="9 10" key="1">
    <citation type="journal article" date="2001" name="J. Bacteriol.">
        <title>Genome sequence and comparative analysis of the solvent-producing bacterium Clostridium acetobutylicum.</title>
        <authorList>
            <person name="Nolling J."/>
            <person name="Breton G."/>
            <person name="Omelchenko M.V."/>
            <person name="Makarova K.S."/>
            <person name="Zeng Q."/>
            <person name="Gibson R."/>
            <person name="Lee H.M."/>
            <person name="Dubois J."/>
            <person name="Qiu D."/>
            <person name="Hitti J."/>
            <person name="Wolf Y.I."/>
            <person name="Tatusov R.L."/>
            <person name="Sabathe F."/>
            <person name="Doucette-Stamm L."/>
            <person name="Soucaille P."/>
            <person name="Daly M.J."/>
            <person name="Bennett G.N."/>
            <person name="Koonin E.V."/>
            <person name="Smith D.R."/>
        </authorList>
    </citation>
    <scope>NUCLEOTIDE SEQUENCE [LARGE SCALE GENOMIC DNA]</scope>
    <source>
        <strain evidence="10">ATCC 824 / DSM 792 / JCM 1419 / LMG 5710 / VKM B-1787</strain>
    </source>
</reference>
<dbReference type="GO" id="GO:0006508">
    <property type="term" value="P:proteolysis"/>
    <property type="evidence" value="ECO:0007669"/>
    <property type="project" value="UniProtKB-KW"/>
</dbReference>
<dbReference type="PANTHER" id="PTHR33794">
    <property type="entry name" value="BACILLOLYSIN"/>
    <property type="match status" value="1"/>
</dbReference>
<feature type="chain" id="PRO_5004321749" evidence="6">
    <location>
        <begin position="27"/>
        <end position="239"/>
    </location>
</feature>
<feature type="signal peptide" evidence="6">
    <location>
        <begin position="1"/>
        <end position="26"/>
    </location>
</feature>
<keyword evidence="4" id="KW-0862">Zinc</keyword>
<evidence type="ECO:0000256" key="5">
    <source>
        <dbReference type="ARBA" id="ARBA00023049"/>
    </source>
</evidence>
<dbReference type="GO" id="GO:0008237">
    <property type="term" value="F:metallopeptidase activity"/>
    <property type="evidence" value="ECO:0007669"/>
    <property type="project" value="UniProtKB-KW"/>
</dbReference>
<dbReference type="EMBL" id="AE001437">
    <property type="protein sequence ID" value="AAK80472.1"/>
    <property type="molecule type" value="Genomic_DNA"/>
</dbReference>
<dbReference type="GeneID" id="44998993"/>
<keyword evidence="5 9" id="KW-0482">Metalloprotease</keyword>
<dbReference type="PIR" id="E97210">
    <property type="entry name" value="E97210"/>
</dbReference>
<dbReference type="eggNOG" id="COG3227">
    <property type="taxonomic scope" value="Bacteria"/>
</dbReference>
<dbReference type="Gene3D" id="3.10.450.40">
    <property type="match status" value="1"/>
</dbReference>
<keyword evidence="2" id="KW-0479">Metal-binding</keyword>
<organism evidence="9 10">
    <name type="scientific">Clostridium acetobutylicum (strain ATCC 824 / DSM 792 / JCM 1419 / IAM 19013 / LMG 5710 / NBRC 13948 / NRRL B-527 / VKM B-1787 / 2291 / W)</name>
    <dbReference type="NCBI Taxonomy" id="272562"/>
    <lineage>
        <taxon>Bacteria</taxon>
        <taxon>Bacillati</taxon>
        <taxon>Bacillota</taxon>
        <taxon>Clostridia</taxon>
        <taxon>Eubacteriales</taxon>
        <taxon>Clostridiaceae</taxon>
        <taxon>Clostridium</taxon>
    </lineage>
</organism>
<protein>
    <submittedName>
        <fullName evidence="9">Extracellular neutral metalloprotease, NPRE (Fragment or C-term. domain)</fullName>
    </submittedName>
</protein>
<keyword evidence="1" id="KW-0645">Protease</keyword>
<evidence type="ECO:0000259" key="7">
    <source>
        <dbReference type="Pfam" id="PF03413"/>
    </source>
</evidence>
<dbReference type="GO" id="GO:0046872">
    <property type="term" value="F:metal ion binding"/>
    <property type="evidence" value="ECO:0007669"/>
    <property type="project" value="UniProtKB-KW"/>
</dbReference>
<dbReference type="InterPro" id="IPR011096">
    <property type="entry name" value="FTP_domain"/>
</dbReference>
<proteinExistence type="predicted"/>
<dbReference type="AlphaFoldDB" id="Q97G51"/>
<accession>Q97G51</accession>
<keyword evidence="3" id="KW-0378">Hydrolase</keyword>
<evidence type="ECO:0000259" key="8">
    <source>
        <dbReference type="Pfam" id="PF07504"/>
    </source>
</evidence>
<evidence type="ECO:0000256" key="4">
    <source>
        <dbReference type="ARBA" id="ARBA00022833"/>
    </source>
</evidence>
<dbReference type="PANTHER" id="PTHR33794:SF1">
    <property type="entry name" value="BACILLOLYSIN"/>
    <property type="match status" value="1"/>
</dbReference>
<dbReference type="PATRIC" id="fig|272562.8.peg.2712"/>